<dbReference type="AlphaFoldDB" id="A0A2U2PCK8"/>
<sequence length="86" mass="9797">MIWIMNAGKIAGLTGLLLFSLSWRGAYPQGNLPSDKDESIVAGNDVWYAQPWIWVIIIALLVIFIIYYTKRNKRKSLKNSAEKGLR</sequence>
<evidence type="ECO:0000313" key="2">
    <source>
        <dbReference type="EMBL" id="PWG79128.1"/>
    </source>
</evidence>
<dbReference type="EMBL" id="QEAS01000017">
    <property type="protein sequence ID" value="PWG79128.1"/>
    <property type="molecule type" value="Genomic_DNA"/>
</dbReference>
<keyword evidence="1" id="KW-0472">Membrane</keyword>
<accession>A0A2U2PCK8</accession>
<gene>
    <name evidence="2" type="ORF">DDR33_18960</name>
</gene>
<organism evidence="2 3">
    <name type="scientific">Pararcticibacter amylolyticus</name>
    <dbReference type="NCBI Taxonomy" id="2173175"/>
    <lineage>
        <taxon>Bacteria</taxon>
        <taxon>Pseudomonadati</taxon>
        <taxon>Bacteroidota</taxon>
        <taxon>Sphingobacteriia</taxon>
        <taxon>Sphingobacteriales</taxon>
        <taxon>Sphingobacteriaceae</taxon>
        <taxon>Pararcticibacter</taxon>
    </lineage>
</organism>
<name>A0A2U2PCK8_9SPHI</name>
<proteinExistence type="predicted"/>
<keyword evidence="1" id="KW-1133">Transmembrane helix</keyword>
<evidence type="ECO:0000256" key="1">
    <source>
        <dbReference type="SAM" id="Phobius"/>
    </source>
</evidence>
<feature type="transmembrane region" description="Helical" evidence="1">
    <location>
        <begin position="52"/>
        <end position="69"/>
    </location>
</feature>
<dbReference type="Proteomes" id="UP000245647">
    <property type="component" value="Unassembled WGS sequence"/>
</dbReference>
<comment type="caution">
    <text evidence="2">The sequence shown here is derived from an EMBL/GenBank/DDBJ whole genome shotgun (WGS) entry which is preliminary data.</text>
</comment>
<protein>
    <submittedName>
        <fullName evidence="2">Uncharacterized protein</fullName>
    </submittedName>
</protein>
<reference evidence="2 3" key="1">
    <citation type="submission" date="2018-04" db="EMBL/GenBank/DDBJ databases">
        <title>Pedobacter chongqingensis sp. nov., isolated from a rottenly hemp rope.</title>
        <authorList>
            <person name="Cai Y."/>
        </authorList>
    </citation>
    <scope>NUCLEOTIDE SEQUENCE [LARGE SCALE GENOMIC DNA]</scope>
    <source>
        <strain evidence="2 3">FJ4-8</strain>
    </source>
</reference>
<keyword evidence="3" id="KW-1185">Reference proteome</keyword>
<evidence type="ECO:0000313" key="3">
    <source>
        <dbReference type="Proteomes" id="UP000245647"/>
    </source>
</evidence>
<keyword evidence="1" id="KW-0812">Transmembrane</keyword>